<keyword evidence="4" id="KW-1185">Reference proteome</keyword>
<dbReference type="PANTHER" id="PTHR30383:SF27">
    <property type="entry name" value="SPORE GERMINATION LIPASE LIPC"/>
    <property type="match status" value="1"/>
</dbReference>
<dbReference type="PANTHER" id="PTHR30383">
    <property type="entry name" value="THIOESTERASE 1/PROTEASE 1/LYSOPHOSPHOLIPASE L1"/>
    <property type="match status" value="1"/>
</dbReference>
<dbReference type="InterPro" id="IPR036514">
    <property type="entry name" value="SGNH_hydro_sf"/>
</dbReference>
<organism evidence="3 4">
    <name type="scientific">Paenibacillus auburnensis</name>
    <dbReference type="NCBI Taxonomy" id="2905649"/>
    <lineage>
        <taxon>Bacteria</taxon>
        <taxon>Bacillati</taxon>
        <taxon>Bacillota</taxon>
        <taxon>Bacilli</taxon>
        <taxon>Bacillales</taxon>
        <taxon>Paenibacillaceae</taxon>
        <taxon>Paenibacillus</taxon>
    </lineage>
</organism>
<name>A0ABM9CJ13_9BACL</name>
<comment type="caution">
    <text evidence="3">The sequence shown here is derived from an EMBL/GenBank/DDBJ whole genome shotgun (WGS) entry which is preliminary data.</text>
</comment>
<proteinExistence type="predicted"/>
<dbReference type="RefSeq" id="WP_236335875.1">
    <property type="nucleotide sequence ID" value="NZ_CAKMMG010000006.1"/>
</dbReference>
<dbReference type="Gene3D" id="3.30.457.10">
    <property type="entry name" value="Copper amine oxidase-like, N-terminal domain"/>
    <property type="match status" value="1"/>
</dbReference>
<gene>
    <name evidence="3" type="ORF">PAECIP111892_04063</name>
</gene>
<dbReference type="SUPFAM" id="SSF52266">
    <property type="entry name" value="SGNH hydrolase"/>
    <property type="match status" value="1"/>
</dbReference>
<dbReference type="InterPro" id="IPR012854">
    <property type="entry name" value="Cu_amine_oxidase-like_N"/>
</dbReference>
<evidence type="ECO:0000313" key="3">
    <source>
        <dbReference type="EMBL" id="CAH1214694.1"/>
    </source>
</evidence>
<dbReference type="Pfam" id="PF07833">
    <property type="entry name" value="Cu_amine_oxidN1"/>
    <property type="match status" value="1"/>
</dbReference>
<accession>A0ABM9CJ13</accession>
<dbReference type="Pfam" id="PF00657">
    <property type="entry name" value="Lipase_GDSL"/>
    <property type="match status" value="1"/>
</dbReference>
<reference evidence="3" key="1">
    <citation type="submission" date="2022-01" db="EMBL/GenBank/DDBJ databases">
        <authorList>
            <person name="Criscuolo A."/>
        </authorList>
    </citation>
    <scope>NUCLEOTIDE SEQUENCE</scope>
    <source>
        <strain evidence="3">CIP111892</strain>
    </source>
</reference>
<evidence type="ECO:0000256" key="1">
    <source>
        <dbReference type="SAM" id="SignalP"/>
    </source>
</evidence>
<feature type="domain" description="Copper amine oxidase-like N-terminal" evidence="2">
    <location>
        <begin position="319"/>
        <end position="430"/>
    </location>
</feature>
<dbReference type="InterPro" id="IPR001087">
    <property type="entry name" value="GDSL"/>
</dbReference>
<feature type="signal peptide" evidence="1">
    <location>
        <begin position="1"/>
        <end position="32"/>
    </location>
</feature>
<evidence type="ECO:0000313" key="4">
    <source>
        <dbReference type="Proteomes" id="UP000838324"/>
    </source>
</evidence>
<evidence type="ECO:0000259" key="2">
    <source>
        <dbReference type="Pfam" id="PF07833"/>
    </source>
</evidence>
<dbReference type="Proteomes" id="UP000838324">
    <property type="component" value="Unassembled WGS sequence"/>
</dbReference>
<dbReference type="SUPFAM" id="SSF55383">
    <property type="entry name" value="Copper amine oxidase, domain N"/>
    <property type="match status" value="1"/>
</dbReference>
<dbReference type="EMBL" id="CAKMMG010000006">
    <property type="protein sequence ID" value="CAH1214694.1"/>
    <property type="molecule type" value="Genomic_DNA"/>
</dbReference>
<protein>
    <recommendedName>
        <fullName evidence="2">Copper amine oxidase-like N-terminal domain-containing protein</fullName>
    </recommendedName>
</protein>
<keyword evidence="1" id="KW-0732">Signal</keyword>
<dbReference type="Gene3D" id="3.40.50.1110">
    <property type="entry name" value="SGNH hydrolase"/>
    <property type="match status" value="1"/>
</dbReference>
<feature type="chain" id="PRO_5045671063" description="Copper amine oxidase-like N-terminal domain-containing protein" evidence="1">
    <location>
        <begin position="33"/>
        <end position="432"/>
    </location>
</feature>
<dbReference type="InterPro" id="IPR051532">
    <property type="entry name" value="Ester_Hydrolysis_Enzymes"/>
</dbReference>
<dbReference type="InterPro" id="IPR036582">
    <property type="entry name" value="Mao_N_sf"/>
</dbReference>
<sequence length="432" mass="45413">MLMAWKKIMAAGTSGMLLFALLLITLTGSVSAADAAAVQGAEQDVFRIVALGDSVTAGYEPGMTDPNTKPYGYAERLLEQGWYHGRSALSNYGILGLTSAGLLNYTAAIKDGTATTPDGIQAGLRDPRISQFAALTPQIKTELAAADLITITIGGNDVSSLFLNVKEMATADFDAQLEQRLAAYGTNVKTALENIRAVNPAATILLADQYQPAPKIALGANYTTLMSAAERFTGVVDSITASLNKAEAPVLTAHVAAQFAGVEASLTHIIGAGAADFHPTQLGYEKIARVFAELVWGEYRTPAVPAMTTANAAAPMSIVVKGIELNTPNKPILKNGQNFLALKDILNAVGANGKWDNKTSSATIVYGGRTVVITIGSKFIKVNGVNQAIDTPAFLQKVGKEDKTYLPLAALATGLGFDVNYSSKLRTAFINP</sequence>